<evidence type="ECO:0000256" key="1">
    <source>
        <dbReference type="SAM" id="MobiDB-lite"/>
    </source>
</evidence>
<dbReference type="OrthoDB" id="3218389at2"/>
<feature type="region of interest" description="Disordered" evidence="1">
    <location>
        <begin position="143"/>
        <end position="197"/>
    </location>
</feature>
<keyword evidence="3" id="KW-1185">Reference proteome</keyword>
<reference evidence="2 3" key="2">
    <citation type="journal article" date="2016" name="Genome Announc.">
        <title>Permanent Draft Genome Sequences for Two Variants of Frankia sp. Strain CpI1, the First Frankia Strain Isolated from Root Nodules of Comptonia peregrina.</title>
        <authorList>
            <person name="Oshone R."/>
            <person name="Hurst S.G.IV."/>
            <person name="Abebe-Akele F."/>
            <person name="Simpson S."/>
            <person name="Morris K."/>
            <person name="Thomas W.K."/>
            <person name="Tisa L.S."/>
        </authorList>
    </citation>
    <scope>NUCLEOTIDE SEQUENCE [LARGE SCALE GENOMIC DNA]</scope>
    <source>
        <strain evidence="3">CpI1-S</strain>
    </source>
</reference>
<dbReference type="EMBL" id="JYFN01000003">
    <property type="protein sequence ID" value="KJE24952.1"/>
    <property type="molecule type" value="Genomic_DNA"/>
</dbReference>
<evidence type="ECO:0008006" key="4">
    <source>
        <dbReference type="Google" id="ProtNLM"/>
    </source>
</evidence>
<sequence>MSPVRTGDAAAWFRWDPDRVAAAVAACPGVTRLVAAPTPAALSIPARPSASPCGNADPAARTDDATAEVTRVDAARDRFGGAEVATYLPGRRVAGVRVRADRILVQVDCRYGEPLPDLAGRIRAAVRCAAPDCPRVDVVIRDLDPADGPASVDPRTPIGGRSPTEGSAPGGWPLGRGAGDPRLARSGDDDQPWVWPP</sequence>
<comment type="caution">
    <text evidence="2">The sequence shown here is derived from an EMBL/GenBank/DDBJ whole genome shotgun (WGS) entry which is preliminary data.</text>
</comment>
<protein>
    <recommendedName>
        <fullName evidence="4">Asp23 family</fullName>
    </recommendedName>
</protein>
<evidence type="ECO:0000313" key="2">
    <source>
        <dbReference type="EMBL" id="KJE24952.1"/>
    </source>
</evidence>
<dbReference type="RefSeq" id="WP_044883371.1">
    <property type="nucleotide sequence ID" value="NZ_JYFN01000003.1"/>
</dbReference>
<dbReference type="AlphaFoldDB" id="A0A0D8BNH6"/>
<evidence type="ECO:0000313" key="3">
    <source>
        <dbReference type="Proteomes" id="UP000032545"/>
    </source>
</evidence>
<organism evidence="2 3">
    <name type="scientific">Frankia torreyi</name>
    <dbReference type="NCBI Taxonomy" id="1856"/>
    <lineage>
        <taxon>Bacteria</taxon>
        <taxon>Bacillati</taxon>
        <taxon>Actinomycetota</taxon>
        <taxon>Actinomycetes</taxon>
        <taxon>Frankiales</taxon>
        <taxon>Frankiaceae</taxon>
        <taxon>Frankia</taxon>
    </lineage>
</organism>
<accession>A0A0D8BNH6</accession>
<reference evidence="3" key="1">
    <citation type="submission" date="2015-02" db="EMBL/GenBank/DDBJ databases">
        <title>Draft Genome of Frankia sp. CpI1-S.</title>
        <authorList>
            <person name="Oshone R.T."/>
            <person name="Ngom M."/>
            <person name="Ghodhbane-Gtari F."/>
            <person name="Gtari M."/>
            <person name="Morris K."/>
            <person name="Thomas K."/>
            <person name="Sen A."/>
            <person name="Tisa L.S."/>
        </authorList>
    </citation>
    <scope>NUCLEOTIDE SEQUENCE [LARGE SCALE GENOMIC DNA]</scope>
    <source>
        <strain evidence="3">CpI1-S</strain>
    </source>
</reference>
<feature type="compositionally biased region" description="Gly residues" evidence="1">
    <location>
        <begin position="168"/>
        <end position="178"/>
    </location>
</feature>
<dbReference type="Proteomes" id="UP000032545">
    <property type="component" value="Unassembled WGS sequence"/>
</dbReference>
<gene>
    <name evidence="2" type="ORF">FF36_00563</name>
</gene>
<proteinExistence type="predicted"/>
<name>A0A0D8BNH6_9ACTN</name>
<dbReference type="PATRIC" id="fig|1502723.3.peg.2163"/>